<reference evidence="1 2" key="1">
    <citation type="submission" date="2020-08" db="EMBL/GenBank/DDBJ databases">
        <title>Genomic Encyclopedia of Type Strains, Phase IV (KMG-IV): sequencing the most valuable type-strain genomes for metagenomic binning, comparative biology and taxonomic classification.</title>
        <authorList>
            <person name="Goeker M."/>
        </authorList>
    </citation>
    <scope>NUCLEOTIDE SEQUENCE [LARGE SCALE GENOMIC DNA]</scope>
    <source>
        <strain evidence="1 2">DSM 29854</strain>
    </source>
</reference>
<protein>
    <submittedName>
        <fullName evidence="1">Uncharacterized protein</fullName>
    </submittedName>
</protein>
<gene>
    <name evidence="1" type="ORF">FHS90_004234</name>
</gene>
<keyword evidence="2" id="KW-1185">Reference proteome</keyword>
<dbReference type="Proteomes" id="UP000563094">
    <property type="component" value="Unassembled WGS sequence"/>
</dbReference>
<accession>A0A839GXP7</accession>
<proteinExistence type="predicted"/>
<dbReference type="EMBL" id="JACJIQ010000023">
    <property type="protein sequence ID" value="MBA9079496.1"/>
    <property type="molecule type" value="Genomic_DNA"/>
</dbReference>
<evidence type="ECO:0000313" key="2">
    <source>
        <dbReference type="Proteomes" id="UP000563094"/>
    </source>
</evidence>
<comment type="caution">
    <text evidence="1">The sequence shown here is derived from an EMBL/GenBank/DDBJ whole genome shotgun (WGS) entry which is preliminary data.</text>
</comment>
<evidence type="ECO:0000313" key="1">
    <source>
        <dbReference type="EMBL" id="MBA9079496.1"/>
    </source>
</evidence>
<organism evidence="1 2">
    <name type="scientific">Rufibacter quisquiliarum</name>
    <dbReference type="NCBI Taxonomy" id="1549639"/>
    <lineage>
        <taxon>Bacteria</taxon>
        <taxon>Pseudomonadati</taxon>
        <taxon>Bacteroidota</taxon>
        <taxon>Cytophagia</taxon>
        <taxon>Cytophagales</taxon>
        <taxon>Hymenobacteraceae</taxon>
        <taxon>Rufibacter</taxon>
    </lineage>
</organism>
<sequence length="57" mass="6346">MNGENFPVPESFLFSQLNFAQNSIEPGNLRPTSAFPFTANFSSFYLAGFVTIHTTKL</sequence>
<dbReference type="AlphaFoldDB" id="A0A839GXP7"/>
<name>A0A839GXP7_9BACT</name>